<feature type="domain" description="Ketopantoate reductase N-terminal" evidence="16">
    <location>
        <begin position="775"/>
        <end position="935"/>
    </location>
</feature>
<dbReference type="InterPro" id="IPR041885">
    <property type="entry name" value="MAN1_winged_helix_dom"/>
</dbReference>
<dbReference type="SUPFAM" id="SSF51735">
    <property type="entry name" value="NAD(P)-binding Rossmann-fold domains"/>
    <property type="match status" value="1"/>
</dbReference>
<dbReference type="InterPro" id="IPR011332">
    <property type="entry name" value="Ribosomal_zn-bd"/>
</dbReference>
<evidence type="ECO:0000256" key="6">
    <source>
        <dbReference type="ARBA" id="ARBA00022857"/>
    </source>
</evidence>
<reference evidence="21" key="1">
    <citation type="submission" date="2018-05" db="EMBL/GenBank/DDBJ databases">
        <title>Draft genome sequence of Stemphylium lycopersici strain CIDEFI 213.</title>
        <authorList>
            <person name="Medina R."/>
            <person name="Franco M.E.E."/>
            <person name="Lucentini C.G."/>
            <person name="Saparrat M.C.N."/>
            <person name="Balatti P.A."/>
        </authorList>
    </citation>
    <scope>NUCLEOTIDE SEQUENCE [LARGE SCALE GENOMIC DNA]</scope>
    <source>
        <strain evidence="21">CIDEFI 213</strain>
    </source>
</reference>
<keyword evidence="21" id="KW-1185">Reference proteome</keyword>
<dbReference type="GO" id="GO:0008677">
    <property type="term" value="F:2-dehydropantoate 2-reductase activity"/>
    <property type="evidence" value="ECO:0007669"/>
    <property type="project" value="UniProtKB-EC"/>
</dbReference>
<evidence type="ECO:0000256" key="7">
    <source>
        <dbReference type="ARBA" id="ARBA00022980"/>
    </source>
</evidence>
<dbReference type="EMBL" id="QGDH01000032">
    <property type="protein sequence ID" value="RAR13660.1"/>
    <property type="molecule type" value="Genomic_DNA"/>
</dbReference>
<dbReference type="GO" id="GO:0071763">
    <property type="term" value="P:nuclear membrane organization"/>
    <property type="evidence" value="ECO:0007669"/>
    <property type="project" value="TreeGrafter"/>
</dbReference>
<dbReference type="PROSITE" id="PS01172">
    <property type="entry name" value="RIBOSOMAL_L44E"/>
    <property type="match status" value="1"/>
</dbReference>
<dbReference type="GO" id="GO:0034399">
    <property type="term" value="C:nuclear periphery"/>
    <property type="evidence" value="ECO:0007669"/>
    <property type="project" value="TreeGrafter"/>
</dbReference>
<dbReference type="STRING" id="183478.A0A364N8S4"/>
<evidence type="ECO:0000256" key="2">
    <source>
        <dbReference type="ARBA" id="ARBA00007870"/>
    </source>
</evidence>
<evidence type="ECO:0000256" key="3">
    <source>
        <dbReference type="ARBA" id="ARBA00009364"/>
    </source>
</evidence>
<dbReference type="GO" id="GO:0005637">
    <property type="term" value="C:nuclear inner membrane"/>
    <property type="evidence" value="ECO:0007669"/>
    <property type="project" value="UniProtKB-SubCell"/>
</dbReference>
<keyword evidence="11" id="KW-0539">Nucleus</keyword>
<dbReference type="Pfam" id="PF08546">
    <property type="entry name" value="ApbA_C"/>
    <property type="match status" value="1"/>
</dbReference>
<evidence type="ECO:0000256" key="9">
    <source>
        <dbReference type="ARBA" id="ARBA00023002"/>
    </source>
</evidence>
<feature type="compositionally biased region" description="Basic and acidic residues" evidence="14">
    <location>
        <begin position="143"/>
        <end position="154"/>
    </location>
</feature>
<dbReference type="SUPFAM" id="SSF57829">
    <property type="entry name" value="Zn-binding ribosomal proteins"/>
    <property type="match status" value="1"/>
</dbReference>
<keyword evidence="8 15" id="KW-1133">Transmembrane helix</keyword>
<gene>
    <name evidence="20" type="ORF">DDE83_002982</name>
</gene>
<dbReference type="Gene3D" id="1.10.1040.10">
    <property type="entry name" value="N-(1-d-carboxylethyl)-l-norvaline Dehydrogenase, domain 2"/>
    <property type="match status" value="1"/>
</dbReference>
<feature type="compositionally biased region" description="Acidic residues" evidence="14">
    <location>
        <begin position="261"/>
        <end position="273"/>
    </location>
</feature>
<dbReference type="SUPFAM" id="SSF48179">
    <property type="entry name" value="6-phosphogluconate dehydrogenase C-terminal domain-like"/>
    <property type="match status" value="1"/>
</dbReference>
<feature type="transmembrane region" description="Helical" evidence="15">
    <location>
        <begin position="304"/>
        <end position="325"/>
    </location>
</feature>
<proteinExistence type="inferred from homology"/>
<dbReference type="FunFam" id="3.10.450.80:FF:000001">
    <property type="entry name" value="60S ribosomal protein L44"/>
    <property type="match status" value="1"/>
</dbReference>
<evidence type="ECO:0000256" key="12">
    <source>
        <dbReference type="ARBA" id="ARBA00023274"/>
    </source>
</evidence>
<dbReference type="InterPro" id="IPR008927">
    <property type="entry name" value="6-PGluconate_DH-like_C_sf"/>
</dbReference>
<dbReference type="GO" id="GO:0005840">
    <property type="term" value="C:ribosome"/>
    <property type="evidence" value="ECO:0007669"/>
    <property type="project" value="UniProtKB-KW"/>
</dbReference>
<evidence type="ECO:0000256" key="13">
    <source>
        <dbReference type="RuleBase" id="RU000666"/>
    </source>
</evidence>
<evidence type="ECO:0000313" key="20">
    <source>
        <dbReference type="EMBL" id="RAR13660.1"/>
    </source>
</evidence>
<dbReference type="GO" id="GO:0006412">
    <property type="term" value="P:translation"/>
    <property type="evidence" value="ECO:0007669"/>
    <property type="project" value="InterPro"/>
</dbReference>
<accession>A0A364N8S4</accession>
<dbReference type="AlphaFoldDB" id="A0A364N8S4"/>
<dbReference type="FunFam" id="1.10.1040.10:FF:000017">
    <property type="entry name" value="2-dehydropantoate 2-reductase"/>
    <property type="match status" value="1"/>
</dbReference>
<dbReference type="EC" id="1.1.1.169" evidence="20"/>
<comment type="subcellular location">
    <subcellularLocation>
        <location evidence="1">Nucleus inner membrane</location>
    </subcellularLocation>
</comment>
<dbReference type="InterPro" id="IPR018996">
    <property type="entry name" value="Man1/Src1-like_C"/>
</dbReference>
<comment type="similarity">
    <text evidence="2">Belongs to the ketopantoate reductase family.</text>
</comment>
<keyword evidence="5 15" id="KW-0812">Transmembrane</keyword>
<dbReference type="GO" id="GO:0005783">
    <property type="term" value="C:endoplasmic reticulum"/>
    <property type="evidence" value="ECO:0007669"/>
    <property type="project" value="TreeGrafter"/>
</dbReference>
<evidence type="ECO:0000259" key="18">
    <source>
        <dbReference type="Pfam" id="PF09402"/>
    </source>
</evidence>
<dbReference type="Pfam" id="PF00935">
    <property type="entry name" value="Ribosomal_L44"/>
    <property type="match status" value="1"/>
</dbReference>
<comment type="caution">
    <text evidence="20">The sequence shown here is derived from an EMBL/GenBank/DDBJ whole genome shotgun (WGS) entry which is preliminary data.</text>
</comment>
<dbReference type="Gene3D" id="1.10.10.1180">
    <property type="entry name" value="MAN1, winged-helix domain"/>
    <property type="match status" value="1"/>
</dbReference>
<evidence type="ECO:0000256" key="8">
    <source>
        <dbReference type="ARBA" id="ARBA00022989"/>
    </source>
</evidence>
<feature type="compositionally biased region" description="Low complexity" evidence="14">
    <location>
        <begin position="75"/>
        <end position="87"/>
    </location>
</feature>
<dbReference type="Pfam" id="PF09402">
    <property type="entry name" value="MSC"/>
    <property type="match status" value="1"/>
</dbReference>
<evidence type="ECO:0000256" key="10">
    <source>
        <dbReference type="ARBA" id="ARBA00023136"/>
    </source>
</evidence>
<feature type="domain" description="Ketopantoate reductase C-terminal" evidence="17">
    <location>
        <begin position="968"/>
        <end position="1093"/>
    </location>
</feature>
<feature type="compositionally biased region" description="Polar residues" evidence="14">
    <location>
        <begin position="184"/>
        <end position="196"/>
    </location>
</feature>
<feature type="region of interest" description="Disordered" evidence="14">
    <location>
        <begin position="247"/>
        <end position="273"/>
    </location>
</feature>
<dbReference type="PANTHER" id="PTHR47808:SF2">
    <property type="entry name" value="LEM DOMAIN-CONTAINING PROTEIN 2"/>
    <property type="match status" value="1"/>
</dbReference>
<dbReference type="Gene3D" id="3.40.50.720">
    <property type="entry name" value="NAD(P)-binding Rossmann-like Domain"/>
    <property type="match status" value="1"/>
</dbReference>
<dbReference type="GO" id="GO:1990904">
    <property type="term" value="C:ribonucleoprotein complex"/>
    <property type="evidence" value="ECO:0007669"/>
    <property type="project" value="UniProtKB-KW"/>
</dbReference>
<comment type="similarity">
    <text evidence="3 13">Belongs to the eukaryotic ribosomal protein eL42 family.</text>
</comment>
<dbReference type="GO" id="GO:0015940">
    <property type="term" value="P:pantothenate biosynthetic process"/>
    <property type="evidence" value="ECO:0007669"/>
    <property type="project" value="InterPro"/>
</dbReference>
<evidence type="ECO:0000259" key="19">
    <source>
        <dbReference type="Pfam" id="PF12949"/>
    </source>
</evidence>
<name>A0A364N8S4_STELY</name>
<dbReference type="GO" id="GO:0003682">
    <property type="term" value="F:chromatin binding"/>
    <property type="evidence" value="ECO:0007669"/>
    <property type="project" value="InterPro"/>
</dbReference>
<dbReference type="Pfam" id="PF12949">
    <property type="entry name" value="HeH"/>
    <property type="match status" value="1"/>
</dbReference>
<evidence type="ECO:0000256" key="15">
    <source>
        <dbReference type="SAM" id="Phobius"/>
    </source>
</evidence>
<evidence type="ECO:0000256" key="1">
    <source>
        <dbReference type="ARBA" id="ARBA00004540"/>
    </source>
</evidence>
<dbReference type="InterPro" id="IPR013328">
    <property type="entry name" value="6PGD_dom2"/>
</dbReference>
<keyword evidence="7 13" id="KW-0689">Ribosomal protein</keyword>
<keyword evidence="4" id="KW-0597">Phosphoprotein</keyword>
<feature type="region of interest" description="Disordered" evidence="14">
    <location>
        <begin position="62"/>
        <end position="234"/>
    </location>
</feature>
<evidence type="ECO:0000259" key="16">
    <source>
        <dbReference type="Pfam" id="PF02558"/>
    </source>
</evidence>
<evidence type="ECO:0000256" key="14">
    <source>
        <dbReference type="SAM" id="MobiDB-lite"/>
    </source>
</evidence>
<evidence type="ECO:0000259" key="17">
    <source>
        <dbReference type="Pfam" id="PF08546"/>
    </source>
</evidence>
<evidence type="ECO:0000256" key="11">
    <source>
        <dbReference type="ARBA" id="ARBA00023242"/>
    </source>
</evidence>
<dbReference type="PANTHER" id="PTHR47808">
    <property type="entry name" value="INNER NUCLEAR MEMBRANE PROTEIN HEH2-RELATED"/>
    <property type="match status" value="1"/>
</dbReference>
<organism evidence="20 21">
    <name type="scientific">Stemphylium lycopersici</name>
    <name type="common">Tomato gray leaf spot disease fungus</name>
    <name type="synonym">Thyrospora lycopersici</name>
    <dbReference type="NCBI Taxonomy" id="183478"/>
    <lineage>
        <taxon>Eukaryota</taxon>
        <taxon>Fungi</taxon>
        <taxon>Dikarya</taxon>
        <taxon>Ascomycota</taxon>
        <taxon>Pezizomycotina</taxon>
        <taxon>Dothideomycetes</taxon>
        <taxon>Pleosporomycetidae</taxon>
        <taxon>Pleosporales</taxon>
        <taxon>Pleosporineae</taxon>
        <taxon>Pleosporaceae</taxon>
        <taxon>Stemphylium</taxon>
    </lineage>
</organism>
<dbReference type="Proteomes" id="UP000249619">
    <property type="component" value="Unassembled WGS sequence"/>
</dbReference>
<feature type="domain" description="Man1/Src1-like C-terminal" evidence="18">
    <location>
        <begin position="313"/>
        <end position="638"/>
    </location>
</feature>
<evidence type="ECO:0000256" key="5">
    <source>
        <dbReference type="ARBA" id="ARBA00022692"/>
    </source>
</evidence>
<dbReference type="InterPro" id="IPR013332">
    <property type="entry name" value="KPR_N"/>
</dbReference>
<evidence type="ECO:0000313" key="21">
    <source>
        <dbReference type="Proteomes" id="UP000249619"/>
    </source>
</evidence>
<dbReference type="OrthoDB" id="2503928at2759"/>
<dbReference type="InterPro" id="IPR000552">
    <property type="entry name" value="Ribosomal_eL44"/>
</dbReference>
<evidence type="ECO:0000256" key="4">
    <source>
        <dbReference type="ARBA" id="ARBA00022553"/>
    </source>
</evidence>
<keyword evidence="12 13" id="KW-0687">Ribonucleoprotein</keyword>
<dbReference type="InterPro" id="IPR003710">
    <property type="entry name" value="ApbA"/>
</dbReference>
<protein>
    <submittedName>
        <fullName evidence="20">Sister chromatid separation protein</fullName>
        <ecNumber evidence="20">1.1.1.169</ecNumber>
    </submittedName>
</protein>
<dbReference type="Pfam" id="PF02558">
    <property type="entry name" value="ApbA"/>
    <property type="match status" value="1"/>
</dbReference>
<dbReference type="NCBIfam" id="TIGR00745">
    <property type="entry name" value="apbA_panE"/>
    <property type="match status" value="1"/>
</dbReference>
<feature type="domain" description="HeH/LEM" evidence="19">
    <location>
        <begin position="17"/>
        <end position="51"/>
    </location>
</feature>
<sequence length="1109" mass="122470">MADARGEYWYYEDGVDANKITVPELRSILLRHGVTYPSSAKKPVLVGLFNDVVLPQKSQVQRAQAHTKRSTRGIVDVPSSSASTVDTVDTDDLEDGPPVAPTPATTRRTLRRAGRATTEEAEAPTPAPRAKTPSRAIPAKHSRGLEPEVDERPAARRTRKSVTPALKEPSPDPEAWHRNDAASPFTQENPFQSGSSPAVPDTTSRDRRRRTTGFGQYERRKSDAYRRRTVQPKTEQLDEGIMVPTRGTFDVADPRTKHEEEETTDAGEEFTPEEQLDLVRERAKAGEVDILPPRRRHKKAKATGAIKAMTGTILLTAAAAFAGVWRQEKFNVGFCGIGREATALAGVEIPIWADQILPQCEPCPPHAQCYRGLNLRCDPDFIKKDHPLALGGLIPLPPTCEPDSEKTRKVNGIANRGVEILRQRKAQYECGEPDVEGHPVESPEVSEVDLKEQMAAQKSKSLTDKEFSELFDRAFPELIMREEVVESTDETTGKRRLASTSLAKLSLSCSVRRSLRQSFERHLLQIVMVFLLIATGSYGKYSYTSNRAMEIRAKQLASDAYDRLQDQAALSYQQPTLEKGISMTQLRDDVLRTEFNASRRQKLWKRVQAKVEKNSNVRAGVRTTANGDVARMWEWVGPVKRLEDGRSSGRFSLGVGSSPPSASRDVNVPKTRRTYCKGKDCKKHTQHKVTQYKAGKASLFAQGKRRYDRKQSGYGGQTKPVFHKRAKTTKKVVLRLECTACKTKAQLALKRCKHFELGGDKKTKGAALRVSLDTVLIVGGGAVGAIAAVNLEVGGLATVTVVLRSNYNVVKEKGYTIESCDHGSLNGWRPSVVRNTVPNLIEENIPPYDYVILCTKNIPDTPPTVVDLVTPALPKNSGKTTLLLLQNGLNIEKPFLRPHPNIPILSGISMIGSAEPSPGRIVQDEGDRLLIGAFPTSNINPAVPERRAEEFAEIYSKGGKTNCVYSPNVLHDRWKKLVFNAALNPICAITGLDDGRLRLADGALDGLVRPAMREIVAAAKAVSGVELAEDVVEATINMDPLESYLKPSMQQDLEKGNFIEFENLLGEPLREGKAAGVPMPTLEVLYQLTKAIQWRTKENRGLVEIPTKK</sequence>
<dbReference type="InterPro" id="IPR044780">
    <property type="entry name" value="Heh2/Src1"/>
</dbReference>
<dbReference type="Gene3D" id="3.10.450.80">
    <property type="match status" value="1"/>
</dbReference>
<dbReference type="InterPro" id="IPR036291">
    <property type="entry name" value="NAD(P)-bd_dom_sf"/>
</dbReference>
<dbReference type="InterPro" id="IPR025856">
    <property type="entry name" value="HeH/LEM_domain"/>
</dbReference>
<feature type="compositionally biased region" description="Basic and acidic residues" evidence="14">
    <location>
        <begin position="217"/>
        <end position="226"/>
    </location>
</feature>
<dbReference type="InterPro" id="IPR013752">
    <property type="entry name" value="KPA_reductase"/>
</dbReference>
<keyword evidence="9 20" id="KW-0560">Oxidoreductase</keyword>
<dbReference type="InterPro" id="IPR053708">
    <property type="entry name" value="Ribosomal_LSU_eL42"/>
</dbReference>
<dbReference type="CDD" id="cd12935">
    <property type="entry name" value="LEM_like"/>
    <property type="match status" value="1"/>
</dbReference>
<keyword evidence="10 15" id="KW-0472">Membrane</keyword>
<dbReference type="GO" id="GO:0003735">
    <property type="term" value="F:structural constituent of ribosome"/>
    <property type="evidence" value="ECO:0007669"/>
    <property type="project" value="InterPro"/>
</dbReference>
<keyword evidence="6" id="KW-0521">NADP</keyword>